<accession>M2QE76</accession>
<protein>
    <submittedName>
        <fullName evidence="1">Uncharacterized protein</fullName>
    </submittedName>
</protein>
<dbReference type="Gene3D" id="1.20.930.20">
    <property type="entry name" value="Adaptor protein Cbl, N-terminal domain"/>
    <property type="match status" value="1"/>
</dbReference>
<feature type="non-terminal residue" evidence="1">
    <location>
        <position position="1"/>
    </location>
</feature>
<dbReference type="InterPro" id="IPR036537">
    <property type="entry name" value="Adaptor_Cbl_N_dom_sf"/>
</dbReference>
<name>M2QE76_CERS8</name>
<dbReference type="CDD" id="cd21037">
    <property type="entry name" value="MLKL_NTD"/>
    <property type="match status" value="1"/>
</dbReference>
<keyword evidence="2" id="KW-1185">Reference proteome</keyword>
<dbReference type="InterPro" id="IPR059179">
    <property type="entry name" value="MLKL-like_MCAfunc"/>
</dbReference>
<sequence>NEVFPDAPVLPAVVGAVLELVEMITTVKHNKEQCHQLKERVIELGNELKQDFEEYHDAVDPSLNVHLDKMLSTLAVIKTDLVKLSREGNLSCWARQGSTRSMLERRLETVDQISHKYV</sequence>
<dbReference type="HOGENOM" id="CLU_2078560_0_0_1"/>
<evidence type="ECO:0000313" key="2">
    <source>
        <dbReference type="Proteomes" id="UP000016930"/>
    </source>
</evidence>
<gene>
    <name evidence="1" type="ORF">CERSUDRAFT_78850</name>
</gene>
<organism evidence="1 2">
    <name type="scientific">Ceriporiopsis subvermispora (strain B)</name>
    <name type="common">White-rot fungus</name>
    <name type="synonym">Gelatoporia subvermispora</name>
    <dbReference type="NCBI Taxonomy" id="914234"/>
    <lineage>
        <taxon>Eukaryota</taxon>
        <taxon>Fungi</taxon>
        <taxon>Dikarya</taxon>
        <taxon>Basidiomycota</taxon>
        <taxon>Agaricomycotina</taxon>
        <taxon>Agaricomycetes</taxon>
        <taxon>Polyporales</taxon>
        <taxon>Gelatoporiaceae</taxon>
        <taxon>Gelatoporia</taxon>
    </lineage>
</organism>
<dbReference type="EMBL" id="KB446315">
    <property type="protein sequence ID" value="EMD30325.1"/>
    <property type="molecule type" value="Genomic_DNA"/>
</dbReference>
<evidence type="ECO:0000313" key="1">
    <source>
        <dbReference type="EMBL" id="EMD30325.1"/>
    </source>
</evidence>
<proteinExistence type="predicted"/>
<reference evidence="1 2" key="1">
    <citation type="journal article" date="2012" name="Proc. Natl. Acad. Sci. U.S.A.">
        <title>Comparative genomics of Ceriporiopsis subvermispora and Phanerochaete chrysosporium provide insight into selective ligninolysis.</title>
        <authorList>
            <person name="Fernandez-Fueyo E."/>
            <person name="Ruiz-Duenas F.J."/>
            <person name="Ferreira P."/>
            <person name="Floudas D."/>
            <person name="Hibbett D.S."/>
            <person name="Canessa P."/>
            <person name="Larrondo L.F."/>
            <person name="James T.Y."/>
            <person name="Seelenfreund D."/>
            <person name="Lobos S."/>
            <person name="Polanco R."/>
            <person name="Tello M."/>
            <person name="Honda Y."/>
            <person name="Watanabe T."/>
            <person name="Watanabe T."/>
            <person name="Ryu J.S."/>
            <person name="Kubicek C.P."/>
            <person name="Schmoll M."/>
            <person name="Gaskell J."/>
            <person name="Hammel K.E."/>
            <person name="St John F.J."/>
            <person name="Vanden Wymelenberg A."/>
            <person name="Sabat G."/>
            <person name="Splinter BonDurant S."/>
            <person name="Syed K."/>
            <person name="Yadav J.S."/>
            <person name="Doddapaneni H."/>
            <person name="Subramanian V."/>
            <person name="Lavin J.L."/>
            <person name="Oguiza J.A."/>
            <person name="Perez G."/>
            <person name="Pisabarro A.G."/>
            <person name="Ramirez L."/>
            <person name="Santoyo F."/>
            <person name="Master E."/>
            <person name="Coutinho P.M."/>
            <person name="Henrissat B."/>
            <person name="Lombard V."/>
            <person name="Magnuson J.K."/>
            <person name="Kuees U."/>
            <person name="Hori C."/>
            <person name="Igarashi K."/>
            <person name="Samejima M."/>
            <person name="Held B.W."/>
            <person name="Barry K.W."/>
            <person name="LaButti K.M."/>
            <person name="Lapidus A."/>
            <person name="Lindquist E.A."/>
            <person name="Lucas S.M."/>
            <person name="Riley R."/>
            <person name="Salamov A.A."/>
            <person name="Hoffmeister D."/>
            <person name="Schwenk D."/>
            <person name="Hadar Y."/>
            <person name="Yarden O."/>
            <person name="de Vries R.P."/>
            <person name="Wiebenga A."/>
            <person name="Stenlid J."/>
            <person name="Eastwood D."/>
            <person name="Grigoriev I.V."/>
            <person name="Berka R.M."/>
            <person name="Blanchette R.A."/>
            <person name="Kersten P."/>
            <person name="Martinez A.T."/>
            <person name="Vicuna R."/>
            <person name="Cullen D."/>
        </authorList>
    </citation>
    <scope>NUCLEOTIDE SEQUENCE [LARGE SCALE GENOMIC DNA]</scope>
    <source>
        <strain evidence="1 2">B</strain>
    </source>
</reference>
<dbReference type="GO" id="GO:0007166">
    <property type="term" value="P:cell surface receptor signaling pathway"/>
    <property type="evidence" value="ECO:0007669"/>
    <property type="project" value="InterPro"/>
</dbReference>
<feature type="non-terminal residue" evidence="1">
    <location>
        <position position="118"/>
    </location>
</feature>
<dbReference type="Proteomes" id="UP000016930">
    <property type="component" value="Unassembled WGS sequence"/>
</dbReference>
<dbReference type="AlphaFoldDB" id="M2QE76"/>